<proteinExistence type="predicted"/>
<dbReference type="AlphaFoldDB" id="A0A6N3F9P4"/>
<gene>
    <name evidence="1" type="ORF">PCLFYP37_03089</name>
</gene>
<sequence length="33" mass="4055">MVIQAFFPECRHVPSRFPPQEFQKIPFIFQYLL</sequence>
<name>A0A6N3F9P4_9BACT</name>
<evidence type="ECO:0000313" key="1">
    <source>
        <dbReference type="EMBL" id="VYU48794.1"/>
    </source>
</evidence>
<protein>
    <submittedName>
        <fullName evidence="1">Uncharacterized protein</fullName>
    </submittedName>
</protein>
<dbReference type="EMBL" id="CACRUT010000018">
    <property type="protein sequence ID" value="VYU48794.1"/>
    <property type="molecule type" value="Genomic_DNA"/>
</dbReference>
<accession>A0A6N3F9P4</accession>
<organism evidence="1">
    <name type="scientific">Paraprevotella clara</name>
    <dbReference type="NCBI Taxonomy" id="454154"/>
    <lineage>
        <taxon>Bacteria</taxon>
        <taxon>Pseudomonadati</taxon>
        <taxon>Bacteroidota</taxon>
        <taxon>Bacteroidia</taxon>
        <taxon>Bacteroidales</taxon>
        <taxon>Prevotellaceae</taxon>
        <taxon>Paraprevotella</taxon>
    </lineage>
</organism>
<reference evidence="1" key="1">
    <citation type="submission" date="2019-11" db="EMBL/GenBank/DDBJ databases">
        <authorList>
            <person name="Feng L."/>
        </authorList>
    </citation>
    <scope>NUCLEOTIDE SEQUENCE</scope>
    <source>
        <strain evidence="1">PclaraLFYP37</strain>
    </source>
</reference>